<accession>A0A1B7NTB9</accession>
<evidence type="ECO:0000256" key="1">
    <source>
        <dbReference type="SAM" id="MobiDB-lite"/>
    </source>
</evidence>
<feature type="region of interest" description="Disordered" evidence="1">
    <location>
        <begin position="120"/>
        <end position="146"/>
    </location>
</feature>
<name>A0A1B7NTB9_9EURO</name>
<dbReference type="EMBL" id="LGUA01000860">
    <property type="protein sequence ID" value="OAX79887.1"/>
    <property type="molecule type" value="Genomic_DNA"/>
</dbReference>
<dbReference type="OrthoDB" id="4171594at2759"/>
<keyword evidence="3" id="KW-1185">Reference proteome</keyword>
<feature type="compositionally biased region" description="Polar residues" evidence="1">
    <location>
        <begin position="120"/>
        <end position="133"/>
    </location>
</feature>
<sequence>MKGLAKSRFSQPENFNRVDYRSPGMYDTISTGTLQDKTKAVRNQLTIDFDLASVPFYAEDKDCADRLPPPINIEPLGELPSRNVDIGRTVFDEQLAAISLWLPLQAHLKQSSTSCQEVNGLATSNTGSSSTARGSGMNEWPAAREQTGLSSTSKAFFCRLLVVDIRFTRGDSL</sequence>
<dbReference type="AlphaFoldDB" id="A0A1B7NTB9"/>
<gene>
    <name evidence="2" type="ORF">ACJ72_05790</name>
</gene>
<evidence type="ECO:0000313" key="2">
    <source>
        <dbReference type="EMBL" id="OAX79887.1"/>
    </source>
</evidence>
<protein>
    <submittedName>
        <fullName evidence="2">Uncharacterized protein</fullName>
    </submittedName>
</protein>
<evidence type="ECO:0000313" key="3">
    <source>
        <dbReference type="Proteomes" id="UP000091918"/>
    </source>
</evidence>
<reference evidence="2 3" key="1">
    <citation type="submission" date="2015-07" db="EMBL/GenBank/DDBJ databases">
        <title>Emmonsia species relationships and genome sequence.</title>
        <authorList>
            <person name="Cuomo C.A."/>
            <person name="Schwartz I.S."/>
            <person name="Kenyon C."/>
            <person name="de Hoog G.S."/>
            <person name="Govender N.P."/>
            <person name="Botha A."/>
            <person name="Moreno L."/>
            <person name="de Vries M."/>
            <person name="Munoz J.F."/>
            <person name="Stielow J.B."/>
        </authorList>
    </citation>
    <scope>NUCLEOTIDE SEQUENCE [LARGE SCALE GENOMIC DNA]</scope>
    <source>
        <strain evidence="2 3">CBS 136260</strain>
    </source>
</reference>
<dbReference type="STRING" id="1658172.A0A1B7NTB9"/>
<comment type="caution">
    <text evidence="2">The sequence shown here is derived from an EMBL/GenBank/DDBJ whole genome shotgun (WGS) entry which is preliminary data.</text>
</comment>
<organism evidence="2 3">
    <name type="scientific">Emergomyces africanus</name>
    <dbReference type="NCBI Taxonomy" id="1955775"/>
    <lineage>
        <taxon>Eukaryota</taxon>
        <taxon>Fungi</taxon>
        <taxon>Dikarya</taxon>
        <taxon>Ascomycota</taxon>
        <taxon>Pezizomycotina</taxon>
        <taxon>Eurotiomycetes</taxon>
        <taxon>Eurotiomycetidae</taxon>
        <taxon>Onygenales</taxon>
        <taxon>Ajellomycetaceae</taxon>
        <taxon>Emergomyces</taxon>
    </lineage>
</organism>
<dbReference type="Proteomes" id="UP000091918">
    <property type="component" value="Unassembled WGS sequence"/>
</dbReference>
<proteinExistence type="predicted"/>